<sequence length="57" mass="6971">MHFHLESWRALHLTLIFYRSISTCLPEFHYLLVQWKRRKKPIPVQLRACETCSQRDS</sequence>
<evidence type="ECO:0000313" key="2">
    <source>
        <dbReference type="EMBL" id="RDH31636.1"/>
    </source>
</evidence>
<evidence type="ECO:0000313" key="3">
    <source>
        <dbReference type="Proteomes" id="UP000253729"/>
    </source>
</evidence>
<dbReference type="RefSeq" id="XP_026624658.1">
    <property type="nucleotide sequence ID" value="XM_026766959.1"/>
</dbReference>
<dbReference type="AlphaFoldDB" id="A0A3F3PZ37"/>
<dbReference type="Proteomes" id="UP000253729">
    <property type="component" value="Unassembled WGS sequence"/>
</dbReference>
<dbReference type="EMBL" id="KZ852054">
    <property type="protein sequence ID" value="RDH31636.1"/>
    <property type="molecule type" value="Genomic_DNA"/>
</dbReference>
<dbReference type="GeneID" id="38135315"/>
<keyword evidence="1" id="KW-0472">Membrane</keyword>
<organism evidence="2 3">
    <name type="scientific">Aspergillus welwitschiae</name>
    <dbReference type="NCBI Taxonomy" id="1341132"/>
    <lineage>
        <taxon>Eukaryota</taxon>
        <taxon>Fungi</taxon>
        <taxon>Dikarya</taxon>
        <taxon>Ascomycota</taxon>
        <taxon>Pezizomycotina</taxon>
        <taxon>Eurotiomycetes</taxon>
        <taxon>Eurotiomycetidae</taxon>
        <taxon>Eurotiales</taxon>
        <taxon>Aspergillaceae</taxon>
        <taxon>Aspergillus</taxon>
        <taxon>Aspergillus subgen. Circumdati</taxon>
    </lineage>
</organism>
<protein>
    <submittedName>
        <fullName evidence="2">Uncharacterized protein</fullName>
    </submittedName>
</protein>
<keyword evidence="3" id="KW-1185">Reference proteome</keyword>
<feature type="transmembrane region" description="Helical" evidence="1">
    <location>
        <begin position="12"/>
        <end position="33"/>
    </location>
</feature>
<keyword evidence="1" id="KW-1133">Transmembrane helix</keyword>
<reference evidence="2 3" key="1">
    <citation type="submission" date="2018-07" db="EMBL/GenBank/DDBJ databases">
        <title>The genomes of Aspergillus section Nigri reveals drivers in fungal speciation.</title>
        <authorList>
            <consortium name="DOE Joint Genome Institute"/>
            <person name="Vesth T.C."/>
            <person name="Nybo J."/>
            <person name="Theobald S."/>
            <person name="Brandl J."/>
            <person name="Frisvad J.C."/>
            <person name="Nielsen K.F."/>
            <person name="Lyhne E.K."/>
            <person name="Kogle M.E."/>
            <person name="Kuo A."/>
            <person name="Riley R."/>
            <person name="Clum A."/>
            <person name="Nolan M."/>
            <person name="Lipzen A."/>
            <person name="Salamov A."/>
            <person name="Henrissat B."/>
            <person name="Wiebenga A."/>
            <person name="De vries R.P."/>
            <person name="Grigoriev I.V."/>
            <person name="Mortensen U.H."/>
            <person name="Andersen M.R."/>
            <person name="Baker S.E."/>
        </authorList>
    </citation>
    <scope>NUCLEOTIDE SEQUENCE [LARGE SCALE GENOMIC DNA]</scope>
    <source>
        <strain evidence="2 3">CBS 139.54b</strain>
    </source>
</reference>
<proteinExistence type="predicted"/>
<gene>
    <name evidence="2" type="ORF">BDQ94DRAFT_147118</name>
</gene>
<accession>A0A3F3PZ37</accession>
<keyword evidence="1" id="KW-0812">Transmembrane</keyword>
<name>A0A3F3PZ37_9EURO</name>
<evidence type="ECO:0000256" key="1">
    <source>
        <dbReference type="SAM" id="Phobius"/>
    </source>
</evidence>